<accession>A0ABW1ZY03</accession>
<dbReference type="Proteomes" id="UP001596422">
    <property type="component" value="Unassembled WGS sequence"/>
</dbReference>
<gene>
    <name evidence="1" type="ORF">ACFQDL_08260</name>
</gene>
<sequence>MSEAPRKPENEQDPSTTAYDRILKRLLDDLEDAEIRSWDYLQERIEEAARLELTAEEMTRDEMDLLTAYLKRDLKKLGYYAHETGEGIAAWLHFDLNILETRLVNLLKGLADRTRIDQETLRERLDHGEDDYLAGEIATAGTLACLNCGATQELTETSRIEPCSTCGKGYFRRISRPWPES</sequence>
<dbReference type="Pfam" id="PF07295">
    <property type="entry name" value="DUF1451"/>
    <property type="match status" value="1"/>
</dbReference>
<keyword evidence="2" id="KW-1185">Reference proteome</keyword>
<reference evidence="2" key="1">
    <citation type="journal article" date="2019" name="Int. J. Syst. Evol. Microbiol.">
        <title>The Global Catalogue of Microorganisms (GCM) 10K type strain sequencing project: providing services to taxonomists for standard genome sequencing and annotation.</title>
        <authorList>
            <consortium name="The Broad Institute Genomics Platform"/>
            <consortium name="The Broad Institute Genome Sequencing Center for Infectious Disease"/>
            <person name="Wu L."/>
            <person name="Ma J."/>
        </authorList>
    </citation>
    <scope>NUCLEOTIDE SEQUENCE [LARGE SCALE GENOMIC DNA]</scope>
    <source>
        <strain evidence="2">NBRC 111756</strain>
    </source>
</reference>
<evidence type="ECO:0000313" key="1">
    <source>
        <dbReference type="EMBL" id="MFC6670078.1"/>
    </source>
</evidence>
<organism evidence="1 2">
    <name type="scientific">Marinobacterium aestuariivivens</name>
    <dbReference type="NCBI Taxonomy" id="1698799"/>
    <lineage>
        <taxon>Bacteria</taxon>
        <taxon>Pseudomonadati</taxon>
        <taxon>Pseudomonadota</taxon>
        <taxon>Gammaproteobacteria</taxon>
        <taxon>Oceanospirillales</taxon>
        <taxon>Oceanospirillaceae</taxon>
        <taxon>Marinobacterium</taxon>
    </lineage>
</organism>
<proteinExistence type="predicted"/>
<dbReference type="InterPro" id="IPR009912">
    <property type="entry name" value="DUF1451"/>
</dbReference>
<dbReference type="EMBL" id="JBHSWE010000001">
    <property type="protein sequence ID" value="MFC6670078.1"/>
    <property type="molecule type" value="Genomic_DNA"/>
</dbReference>
<comment type="caution">
    <text evidence="1">The sequence shown here is derived from an EMBL/GenBank/DDBJ whole genome shotgun (WGS) entry which is preliminary data.</text>
</comment>
<name>A0ABW1ZY03_9GAMM</name>
<evidence type="ECO:0000313" key="2">
    <source>
        <dbReference type="Proteomes" id="UP001596422"/>
    </source>
</evidence>
<protein>
    <submittedName>
        <fullName evidence="1">Zinc ribbon-containing protein</fullName>
    </submittedName>
</protein>
<dbReference type="RefSeq" id="WP_379908593.1">
    <property type="nucleotide sequence ID" value="NZ_JBHSWE010000001.1"/>
</dbReference>